<evidence type="ECO:0000256" key="4">
    <source>
        <dbReference type="ARBA" id="ARBA00022989"/>
    </source>
</evidence>
<feature type="transmembrane region" description="Helical" evidence="7">
    <location>
        <begin position="430"/>
        <end position="453"/>
    </location>
</feature>
<dbReference type="eggNOG" id="COG2966">
    <property type="taxonomic scope" value="Bacteria"/>
</dbReference>
<evidence type="ECO:0000313" key="10">
    <source>
        <dbReference type="EMBL" id="EPD26773.1"/>
    </source>
</evidence>
<organism evidence="10 11">
    <name type="scientific">Actinotignum schaalii FB123-CNA-2</name>
    <dbReference type="NCBI Taxonomy" id="883067"/>
    <lineage>
        <taxon>Bacteria</taxon>
        <taxon>Bacillati</taxon>
        <taxon>Actinomycetota</taxon>
        <taxon>Actinomycetes</taxon>
        <taxon>Actinomycetales</taxon>
        <taxon>Actinomycetaceae</taxon>
        <taxon>Actinotignum</taxon>
    </lineage>
</organism>
<comment type="similarity">
    <text evidence="6">Belongs to the ThrE exporter (TC 2.A.79) family.</text>
</comment>
<evidence type="ECO:0000259" key="8">
    <source>
        <dbReference type="Pfam" id="PF06738"/>
    </source>
</evidence>
<evidence type="ECO:0000256" key="6">
    <source>
        <dbReference type="ARBA" id="ARBA00034125"/>
    </source>
</evidence>
<feature type="transmembrane region" description="Helical" evidence="7">
    <location>
        <begin position="287"/>
        <end position="307"/>
    </location>
</feature>
<feature type="domain" description="Threonine/Serine exporter ThrE" evidence="9">
    <location>
        <begin position="331"/>
        <end position="455"/>
    </location>
</feature>
<dbReference type="EMBL" id="AGWM01000010">
    <property type="protein sequence ID" value="EPD26773.1"/>
    <property type="molecule type" value="Genomic_DNA"/>
</dbReference>
<evidence type="ECO:0000256" key="5">
    <source>
        <dbReference type="ARBA" id="ARBA00023136"/>
    </source>
</evidence>
<dbReference type="PANTHER" id="PTHR34390:SF2">
    <property type="entry name" value="SUCCINATE TRANSPORTER SUBUNIT YJJP-RELATED"/>
    <property type="match status" value="1"/>
</dbReference>
<dbReference type="GO" id="GO:0022857">
    <property type="term" value="F:transmembrane transporter activity"/>
    <property type="evidence" value="ECO:0007669"/>
    <property type="project" value="InterPro"/>
</dbReference>
<feature type="transmembrane region" description="Helical" evidence="7">
    <location>
        <begin position="372"/>
        <end position="391"/>
    </location>
</feature>
<name>S2VH76_9ACTO</name>
<evidence type="ECO:0000256" key="7">
    <source>
        <dbReference type="SAM" id="Phobius"/>
    </source>
</evidence>
<evidence type="ECO:0000256" key="1">
    <source>
        <dbReference type="ARBA" id="ARBA00004651"/>
    </source>
</evidence>
<keyword evidence="5 7" id="KW-0472">Membrane</keyword>
<dbReference type="PANTHER" id="PTHR34390">
    <property type="entry name" value="UPF0442 PROTEIN YJJB-RELATED"/>
    <property type="match status" value="1"/>
</dbReference>
<evidence type="ECO:0000256" key="3">
    <source>
        <dbReference type="ARBA" id="ARBA00022692"/>
    </source>
</evidence>
<proteinExistence type="inferred from homology"/>
<evidence type="ECO:0008006" key="12">
    <source>
        <dbReference type="Google" id="ProtNLM"/>
    </source>
</evidence>
<protein>
    <recommendedName>
        <fullName evidence="12">Threonine/serine exporter-like N-terminal domain-containing protein</fullName>
    </recommendedName>
</protein>
<feature type="transmembrane region" description="Helical" evidence="7">
    <location>
        <begin position="219"/>
        <end position="240"/>
    </location>
</feature>
<dbReference type="InterPro" id="IPR024528">
    <property type="entry name" value="ThrE_2"/>
</dbReference>
<feature type="domain" description="Threonine/serine exporter-like N-terminal" evidence="8">
    <location>
        <begin position="64"/>
        <end position="306"/>
    </location>
</feature>
<gene>
    <name evidence="10" type="ORF">HMPREF9237_00702</name>
</gene>
<comment type="caution">
    <text evidence="10">The sequence shown here is derived from an EMBL/GenBank/DDBJ whole genome shotgun (WGS) entry which is preliminary data.</text>
</comment>
<dbReference type="OrthoDB" id="2148488at2"/>
<evidence type="ECO:0000313" key="11">
    <source>
        <dbReference type="Proteomes" id="UP000014393"/>
    </source>
</evidence>
<dbReference type="GO" id="GO:0005886">
    <property type="term" value="C:plasma membrane"/>
    <property type="evidence" value="ECO:0007669"/>
    <property type="project" value="UniProtKB-SubCell"/>
</dbReference>
<dbReference type="HOGENOM" id="CLU_027127_0_1_11"/>
<dbReference type="InterPro" id="IPR050539">
    <property type="entry name" value="ThrE_Dicarb/AminoAcid_Exp"/>
</dbReference>
<feature type="transmembrane region" description="Helical" evidence="7">
    <location>
        <begin position="169"/>
        <end position="189"/>
    </location>
</feature>
<dbReference type="AlphaFoldDB" id="S2VH76"/>
<feature type="transmembrane region" description="Helical" evidence="7">
    <location>
        <begin position="252"/>
        <end position="275"/>
    </location>
</feature>
<dbReference type="Pfam" id="PF06738">
    <property type="entry name" value="ThrE"/>
    <property type="match status" value="1"/>
</dbReference>
<dbReference type="InterPro" id="IPR010619">
    <property type="entry name" value="ThrE-like_N"/>
</dbReference>
<keyword evidence="11" id="KW-1185">Reference proteome</keyword>
<dbReference type="STRING" id="59505.FB03_08985"/>
<feature type="transmembrane region" description="Helical" evidence="7">
    <location>
        <begin position="403"/>
        <end position="424"/>
    </location>
</feature>
<comment type="subcellular location">
    <subcellularLocation>
        <location evidence="1">Cell membrane</location>
        <topology evidence="1">Multi-pass membrane protein</topology>
    </subcellularLocation>
</comment>
<evidence type="ECO:0000256" key="2">
    <source>
        <dbReference type="ARBA" id="ARBA00022475"/>
    </source>
</evidence>
<dbReference type="GO" id="GO:0015744">
    <property type="term" value="P:succinate transport"/>
    <property type="evidence" value="ECO:0007669"/>
    <property type="project" value="TreeGrafter"/>
</dbReference>
<accession>S2VH76</accession>
<dbReference type="PATRIC" id="fig|883067.3.peg.688"/>
<evidence type="ECO:0000259" key="9">
    <source>
        <dbReference type="Pfam" id="PF12821"/>
    </source>
</evidence>
<dbReference type="eggNOG" id="COG3610">
    <property type="taxonomic scope" value="Bacteria"/>
</dbReference>
<reference evidence="10 11" key="1">
    <citation type="submission" date="2013-05" db="EMBL/GenBank/DDBJ databases">
        <title>The Genome Sequence of Actinobaculum schaalii FB123-CNA2.</title>
        <authorList>
            <consortium name="The Broad Institute Genomics Platform"/>
            <person name="Earl A."/>
            <person name="Ward D."/>
            <person name="Feldgarden M."/>
            <person name="Gevers D."/>
            <person name="Saerens B."/>
            <person name="Vaneechoutte M."/>
            <person name="Walker B."/>
            <person name="Young S."/>
            <person name="Zeng Q."/>
            <person name="Gargeya S."/>
            <person name="Fitzgerald M."/>
            <person name="Haas B."/>
            <person name="Abouelleil A."/>
            <person name="Allen A.W."/>
            <person name="Alvarado L."/>
            <person name="Arachchi H.M."/>
            <person name="Berlin A.M."/>
            <person name="Chapman S.B."/>
            <person name="Gainer-Dewar J."/>
            <person name="Goldberg J."/>
            <person name="Griggs A."/>
            <person name="Gujja S."/>
            <person name="Hansen M."/>
            <person name="Howarth C."/>
            <person name="Imamovic A."/>
            <person name="Ireland A."/>
            <person name="Larimer J."/>
            <person name="McCowan C."/>
            <person name="Murphy C."/>
            <person name="Pearson M."/>
            <person name="Poon T.W."/>
            <person name="Priest M."/>
            <person name="Roberts A."/>
            <person name="Saif S."/>
            <person name="Shea T."/>
            <person name="Sisk P."/>
            <person name="Sykes S."/>
            <person name="Wortman J."/>
            <person name="Nusbaum C."/>
            <person name="Birren B."/>
        </authorList>
    </citation>
    <scope>NUCLEOTIDE SEQUENCE [LARGE SCALE GENOMIC DNA]</scope>
    <source>
        <strain evidence="10 11">FB123-CNA-2</strain>
    </source>
</reference>
<keyword evidence="4 7" id="KW-1133">Transmembrane helix</keyword>
<feature type="transmembrane region" description="Helical" evidence="7">
    <location>
        <begin position="349"/>
        <end position="366"/>
    </location>
</feature>
<dbReference type="Proteomes" id="UP000014393">
    <property type="component" value="Unassembled WGS sequence"/>
</dbReference>
<sequence length="475" mass="50099">MPFRLPERGPRTLKRSICLTSWISVSLFGQFSGVFREAYPGRVTFSHRPPAPQQPSHLRYAARAVLRAGLLLLASGASAYRVKHSMERTAHALGIRTTHAAVSFTEITLTCYGYGDVCTLTGEQRALGVNAARIDALITAIDALPDGSTPARVTSTLDDAIARARTYPAWLLALVSGLACACFCFLNRGGVVECSAVFFAASAGQAARGWLARRLVNHFGIWFLVGALAAVLYLATVGVAEAAWHIAVVHEAGVVSALLFLIPGFPLVTAMLDTIRADFSAGLTRGAYVTMLMLAAGMAVWVVTVLFDTDIAPHAAYVIPEPWLALARGAATFVASYGFAMLFTAEQGAALLAGAIGAIVNAARLSAQDAGFYNVAAVFLAALGAGVLAHLLTRRTRFSRVSLSVPAVVVMIPGVVFFRGLHAINAGQIAQAAGALTNVVLVICAVGAGVAAARMITDRHWLMEPPHELSPAFDE</sequence>
<keyword evidence="3 7" id="KW-0812">Transmembrane</keyword>
<dbReference type="Pfam" id="PF12821">
    <property type="entry name" value="ThrE_2"/>
    <property type="match status" value="1"/>
</dbReference>
<keyword evidence="2" id="KW-1003">Cell membrane</keyword>